<reference evidence="1 2" key="1">
    <citation type="submission" date="2014-02" db="EMBL/GenBank/DDBJ databases">
        <title>Plasmidome dynamics in the species complex Clostridium novyi sensu lato converts strains of independent lineages into distinctly different pathogens.</title>
        <authorList>
            <person name="Skarin H."/>
            <person name="Segerman B."/>
        </authorList>
    </citation>
    <scope>NUCLEOTIDE SEQUENCE [LARGE SCALE GENOMIC DNA]</scope>
    <source>
        <strain evidence="1 2">NCTC 9693</strain>
    </source>
</reference>
<accession>A0ABR4TGT8</accession>
<keyword evidence="2" id="KW-1185">Reference proteome</keyword>
<protein>
    <recommendedName>
        <fullName evidence="3">DUF2634 domain-containing protein</fullName>
    </recommendedName>
</protein>
<evidence type="ECO:0000313" key="1">
    <source>
        <dbReference type="EMBL" id="KEI18198.1"/>
    </source>
</evidence>
<sequence>MSIFPDNILNDEIDVTNDIGELETFKEYAIDFENETLLTNELGENIIVEKDEAIKVWIWKAIHVKRDKFKIYSRNYGNDFEELLIGKQFTREFIESEMYRMLSECLLVNKYILSIENFNLDFNKDTLLTSIKVNTIYNKGVEVNV</sequence>
<dbReference type="Proteomes" id="UP000027937">
    <property type="component" value="Unassembled WGS sequence"/>
</dbReference>
<dbReference type="Pfam" id="PF10934">
    <property type="entry name" value="Sheath_initiator"/>
    <property type="match status" value="1"/>
</dbReference>
<dbReference type="RefSeq" id="WP_052101088.1">
    <property type="nucleotide sequence ID" value="NZ_JENX01000026.1"/>
</dbReference>
<comment type="caution">
    <text evidence="1">The sequence shown here is derived from an EMBL/GenBank/DDBJ whole genome shotgun (WGS) entry which is preliminary data.</text>
</comment>
<dbReference type="InterPro" id="IPR020288">
    <property type="entry name" value="Sheath_initiator"/>
</dbReference>
<dbReference type="EMBL" id="JENX01000026">
    <property type="protein sequence ID" value="KEI18198.1"/>
    <property type="molecule type" value="Genomic_DNA"/>
</dbReference>
<name>A0ABR4TGT8_CLOHA</name>
<organism evidence="1 2">
    <name type="scientific">Clostridium haemolyticum NCTC 9693</name>
    <dbReference type="NCBI Taxonomy" id="1443114"/>
    <lineage>
        <taxon>Bacteria</taxon>
        <taxon>Bacillati</taxon>
        <taxon>Bacillota</taxon>
        <taxon>Clostridia</taxon>
        <taxon>Eubacteriales</taxon>
        <taxon>Clostridiaceae</taxon>
        <taxon>Clostridium</taxon>
    </lineage>
</organism>
<evidence type="ECO:0000313" key="2">
    <source>
        <dbReference type="Proteomes" id="UP000027937"/>
    </source>
</evidence>
<gene>
    <name evidence="1" type="ORF">Z960_03430</name>
</gene>
<evidence type="ECO:0008006" key="3">
    <source>
        <dbReference type="Google" id="ProtNLM"/>
    </source>
</evidence>
<proteinExistence type="predicted"/>